<comment type="similarity">
    <text evidence="2">Belongs to the ATP-dependent AMP-binding enzyme family.</text>
</comment>
<dbReference type="InterPro" id="IPR020845">
    <property type="entry name" value="AMP-binding_CS"/>
</dbReference>
<dbReference type="EMBL" id="KJ531412">
    <property type="protein sequence ID" value="AHL44988.1"/>
    <property type="molecule type" value="Genomic_DNA"/>
</dbReference>
<protein>
    <submittedName>
        <fullName evidence="5">4-coumarate:coenzyme A ligase 4</fullName>
    </submittedName>
</protein>
<dbReference type="GO" id="GO:0006631">
    <property type="term" value="P:fatty acid metabolic process"/>
    <property type="evidence" value="ECO:0007669"/>
    <property type="project" value="TreeGrafter"/>
</dbReference>
<reference evidence="5" key="1">
    <citation type="submission" date="2014-02" db="EMBL/GenBank/DDBJ databases">
        <title>Expression analysis of 4CL gene of Fraxinus mandshurica.</title>
        <authorList>
            <person name="Zeng F."/>
            <person name="Zhou S."/>
            <person name="Zhan Y."/>
        </authorList>
    </citation>
    <scope>NUCLEOTIDE SEQUENCE</scope>
    <source>
        <strain evidence="5">Fm4CL15</strain>
    </source>
</reference>
<evidence type="ECO:0000259" key="4">
    <source>
        <dbReference type="Pfam" id="PF00501"/>
    </source>
</evidence>
<dbReference type="Gene3D" id="3.40.50.12780">
    <property type="entry name" value="N-terminal domain of ligase-like"/>
    <property type="match status" value="1"/>
</dbReference>
<dbReference type="PRINTS" id="PR00154">
    <property type="entry name" value="AMPBINDING"/>
</dbReference>
<gene>
    <name evidence="5" type="primary">4CL</name>
</gene>
<evidence type="ECO:0000256" key="3">
    <source>
        <dbReference type="ARBA" id="ARBA00023051"/>
    </source>
</evidence>
<proteinExistence type="inferred from homology"/>
<dbReference type="GO" id="GO:0009698">
    <property type="term" value="P:phenylpropanoid metabolic process"/>
    <property type="evidence" value="ECO:0007669"/>
    <property type="project" value="UniProtKB-KW"/>
</dbReference>
<dbReference type="Pfam" id="PF00501">
    <property type="entry name" value="AMP-binding"/>
    <property type="match status" value="1"/>
</dbReference>
<dbReference type="PANTHER" id="PTHR43201">
    <property type="entry name" value="ACYL-COA SYNTHETASE"/>
    <property type="match status" value="1"/>
</dbReference>
<dbReference type="UniPathway" id="UPA00372">
    <property type="reaction ID" value="UER00547"/>
</dbReference>
<dbReference type="InterPro" id="IPR000873">
    <property type="entry name" value="AMP-dep_synth/lig_dom"/>
</dbReference>
<dbReference type="InterPro" id="IPR020459">
    <property type="entry name" value="AMP-binding"/>
</dbReference>
<dbReference type="PANTHER" id="PTHR43201:SF8">
    <property type="entry name" value="ACYL-COA SYNTHETASE FAMILY MEMBER 3"/>
    <property type="match status" value="1"/>
</dbReference>
<dbReference type="PROSITE" id="PS00455">
    <property type="entry name" value="AMP_BINDING"/>
    <property type="match status" value="1"/>
</dbReference>
<dbReference type="SUPFAM" id="SSF56801">
    <property type="entry name" value="Acetyl-CoA synthetase-like"/>
    <property type="match status" value="1"/>
</dbReference>
<keyword evidence="3" id="KW-0587">Phenylpropanoid metabolism</keyword>
<evidence type="ECO:0000256" key="1">
    <source>
        <dbReference type="ARBA" id="ARBA00004930"/>
    </source>
</evidence>
<evidence type="ECO:0000313" key="5">
    <source>
        <dbReference type="EMBL" id="AHL44988.1"/>
    </source>
</evidence>
<dbReference type="GO" id="GO:0031956">
    <property type="term" value="F:medium-chain fatty acid-CoA ligase activity"/>
    <property type="evidence" value="ECO:0007669"/>
    <property type="project" value="TreeGrafter"/>
</dbReference>
<dbReference type="AlphaFoldDB" id="W8Q8X7"/>
<keyword evidence="5" id="KW-0436">Ligase</keyword>
<dbReference type="InterPro" id="IPR042099">
    <property type="entry name" value="ANL_N_sf"/>
</dbReference>
<feature type="domain" description="AMP-dependent synthetase/ligase" evidence="4">
    <location>
        <begin position="61"/>
        <end position="288"/>
    </location>
</feature>
<sequence>MCLLNPSTSYSSLKFLSSLSLFSHKDPNFCLSFQSCFFSSVSGNNVTMELVKAVSSTAIASPGSIAIRSDQKSYSYHQLISSALKISNALCDANLKNVDGNIKSKHLGGARVGIVAKPSAEFVAGVLGTWFSEGVAVPLALSYPEAELLHVMNDSDVTVILSTEDHQKLMKVVAAKAAAQVSLIPPIPSINDLADKTNEEIKISDKINGNDAALILYTSGTTGKPKGVVHTHKGVFAQVQMLTDAWGYTSSDQFLHCLPLHHVHGLFNALFAPLYAGSTVEFMPKFSVRGIWQRWRESYLSDETKADDAITVFTGVSSDHVHTSTTRV</sequence>
<evidence type="ECO:0000256" key="2">
    <source>
        <dbReference type="ARBA" id="ARBA00006432"/>
    </source>
</evidence>
<name>W8Q8X7_9LAMI</name>
<organism evidence="5">
    <name type="scientific">Fraxinus mandshurica</name>
    <dbReference type="NCBI Taxonomy" id="56029"/>
    <lineage>
        <taxon>Eukaryota</taxon>
        <taxon>Viridiplantae</taxon>
        <taxon>Streptophyta</taxon>
        <taxon>Embryophyta</taxon>
        <taxon>Tracheophyta</taxon>
        <taxon>Spermatophyta</taxon>
        <taxon>Magnoliopsida</taxon>
        <taxon>eudicotyledons</taxon>
        <taxon>Gunneridae</taxon>
        <taxon>Pentapetalae</taxon>
        <taxon>asterids</taxon>
        <taxon>lamiids</taxon>
        <taxon>Lamiales</taxon>
        <taxon>Oleaceae</taxon>
        <taxon>Oleeae</taxon>
        <taxon>Fraxinus</taxon>
    </lineage>
</organism>
<comment type="pathway">
    <text evidence="1">Phytoalexin biosynthesis; 3,4',5-trihydroxystilbene biosynthesis; 3,4',5-trihydroxystilbene from trans-4-coumarate: step 1/2.</text>
</comment>
<accession>W8Q8X7</accession>